<keyword evidence="9" id="KW-1185">Reference proteome</keyword>
<dbReference type="CDD" id="cd00130">
    <property type="entry name" value="PAS"/>
    <property type="match status" value="1"/>
</dbReference>
<dbReference type="GO" id="GO:0016020">
    <property type="term" value="C:membrane"/>
    <property type="evidence" value="ECO:0007669"/>
    <property type="project" value="UniProtKB-SubCell"/>
</dbReference>
<dbReference type="PROSITE" id="PS50112">
    <property type="entry name" value="PAS"/>
    <property type="match status" value="1"/>
</dbReference>
<evidence type="ECO:0000256" key="5">
    <source>
        <dbReference type="SAM" id="Phobius"/>
    </source>
</evidence>
<dbReference type="SMART" id="SM00091">
    <property type="entry name" value="PAS"/>
    <property type="match status" value="1"/>
</dbReference>
<comment type="similarity">
    <text evidence="3">Belongs to the methyl-accepting chemotaxis (MCP) protein family.</text>
</comment>
<dbReference type="EMBL" id="QFWT01000002">
    <property type="protein sequence ID" value="PWI34306.1"/>
    <property type="molecule type" value="Genomic_DNA"/>
</dbReference>
<evidence type="ECO:0000259" key="7">
    <source>
        <dbReference type="PROSITE" id="PS50112"/>
    </source>
</evidence>
<dbReference type="PANTHER" id="PTHR32089">
    <property type="entry name" value="METHYL-ACCEPTING CHEMOTAXIS PROTEIN MCPB"/>
    <property type="match status" value="1"/>
</dbReference>
<evidence type="ECO:0000256" key="3">
    <source>
        <dbReference type="ARBA" id="ARBA00029447"/>
    </source>
</evidence>
<feature type="transmembrane region" description="Helical" evidence="5">
    <location>
        <begin position="155"/>
        <end position="174"/>
    </location>
</feature>
<gene>
    <name evidence="8" type="ORF">DI392_04120</name>
</gene>
<dbReference type="PRINTS" id="PR00260">
    <property type="entry name" value="CHEMTRNSDUCR"/>
</dbReference>
<dbReference type="FunFam" id="1.10.287.950:FF:000001">
    <property type="entry name" value="Methyl-accepting chemotaxis sensory transducer"/>
    <property type="match status" value="1"/>
</dbReference>
<dbReference type="Pfam" id="PF08447">
    <property type="entry name" value="PAS_3"/>
    <property type="match status" value="1"/>
</dbReference>
<dbReference type="AlphaFoldDB" id="A0A2U3BBY2"/>
<dbReference type="InterPro" id="IPR000014">
    <property type="entry name" value="PAS"/>
</dbReference>
<sequence>MKNNQPVTQKEQRFLSSEDLVSVTDLDGKIKYINDAFLSISGFTKKELIGQDHHIVRHPDMPPAAFADLWKTVRTGEPWRGMVKNRCKNGDYYWVDAFVTPIIRSGTVIGYQSVRSEPSRSRVAEAEALYAKMRANPSMRLPKLPLVRRITHKQVMTIASLINLITLAAVMALSLPSSPILSSLLIIPALMTVFLWWRTTTGILKPLVYIRERLRDLSSGNYNQPIELNRMDEIGRCLAGVKLVQARNKTILGQVIKSSQDLIDSAEELSSTSQSMLTNMQVQSSHTEQVATAMNEMSATVKEVSGNAQNSSDKTTDAHNTVLEGDNVVTNALYAMEAFSQELKKTTLQMNTLSTESEQISQITDVISDIADQTNLLALNAAIEAARAGEQGRGFAVVADEVRNLAQRTQGATQEIRTMLDALSSGIQQSASTIETNNDEAQQTLKKVASSKEIFAEIAGDMTMINDMSIQIATAAEEQSQVAVDMSRNIESISEQANLTEQDANRLQKRAVTINDNAIHLQDLLSDFDLGIEK</sequence>
<dbReference type="Gene3D" id="3.30.450.20">
    <property type="entry name" value="PAS domain"/>
    <property type="match status" value="1"/>
</dbReference>
<dbReference type="InterPro" id="IPR004090">
    <property type="entry name" value="Chemotax_Me-accpt_rcpt"/>
</dbReference>
<feature type="domain" description="PAS" evidence="7">
    <location>
        <begin position="16"/>
        <end position="60"/>
    </location>
</feature>
<dbReference type="GO" id="GO:0006935">
    <property type="term" value="P:chemotaxis"/>
    <property type="evidence" value="ECO:0007669"/>
    <property type="project" value="InterPro"/>
</dbReference>
<keyword evidence="8" id="KW-0675">Receptor</keyword>
<name>A0A2U3BBY2_9VIBR</name>
<organism evidence="8 9">
    <name type="scientific">Vibrio albus</name>
    <dbReference type="NCBI Taxonomy" id="2200953"/>
    <lineage>
        <taxon>Bacteria</taxon>
        <taxon>Pseudomonadati</taxon>
        <taxon>Pseudomonadota</taxon>
        <taxon>Gammaproteobacteria</taxon>
        <taxon>Vibrionales</taxon>
        <taxon>Vibrionaceae</taxon>
        <taxon>Vibrio</taxon>
    </lineage>
</organism>
<feature type="domain" description="Methyl-accepting transducer" evidence="6">
    <location>
        <begin position="258"/>
        <end position="494"/>
    </location>
</feature>
<proteinExistence type="inferred from homology"/>
<feature type="transmembrane region" description="Helical" evidence="5">
    <location>
        <begin position="180"/>
        <end position="197"/>
    </location>
</feature>
<evidence type="ECO:0000313" key="8">
    <source>
        <dbReference type="EMBL" id="PWI34306.1"/>
    </source>
</evidence>
<dbReference type="Pfam" id="PF00015">
    <property type="entry name" value="MCPsignal"/>
    <property type="match status" value="1"/>
</dbReference>
<dbReference type="InterPro" id="IPR035965">
    <property type="entry name" value="PAS-like_dom_sf"/>
</dbReference>
<dbReference type="OrthoDB" id="5675566at2"/>
<evidence type="ECO:0000256" key="1">
    <source>
        <dbReference type="ARBA" id="ARBA00004370"/>
    </source>
</evidence>
<dbReference type="Gene3D" id="1.10.287.950">
    <property type="entry name" value="Methyl-accepting chemotaxis protein"/>
    <property type="match status" value="1"/>
</dbReference>
<evidence type="ECO:0000256" key="2">
    <source>
        <dbReference type="ARBA" id="ARBA00023224"/>
    </source>
</evidence>
<reference evidence="8 9" key="1">
    <citation type="submission" date="2018-05" db="EMBL/GenBank/DDBJ databases">
        <title>Vibrio limimaris sp. nov., isolated from marine sediment.</title>
        <authorList>
            <person name="Li C.-M."/>
        </authorList>
    </citation>
    <scope>NUCLEOTIDE SEQUENCE [LARGE SCALE GENOMIC DNA]</scope>
    <source>
        <strain evidence="8 9">E4404</strain>
    </source>
</reference>
<dbReference type="GO" id="GO:0004888">
    <property type="term" value="F:transmembrane signaling receptor activity"/>
    <property type="evidence" value="ECO:0007669"/>
    <property type="project" value="InterPro"/>
</dbReference>
<dbReference type="Proteomes" id="UP000245362">
    <property type="component" value="Unassembled WGS sequence"/>
</dbReference>
<keyword evidence="5" id="KW-0472">Membrane</keyword>
<comment type="subcellular location">
    <subcellularLocation>
        <location evidence="1">Membrane</location>
    </subcellularLocation>
</comment>
<dbReference type="PROSITE" id="PS50111">
    <property type="entry name" value="CHEMOTAXIS_TRANSDUC_2"/>
    <property type="match status" value="1"/>
</dbReference>
<dbReference type="PANTHER" id="PTHR32089:SF120">
    <property type="entry name" value="METHYL-ACCEPTING CHEMOTAXIS PROTEIN TLPQ"/>
    <property type="match status" value="1"/>
</dbReference>
<dbReference type="SUPFAM" id="SSF55785">
    <property type="entry name" value="PYP-like sensor domain (PAS domain)"/>
    <property type="match status" value="1"/>
</dbReference>
<dbReference type="InterPro" id="IPR004089">
    <property type="entry name" value="MCPsignal_dom"/>
</dbReference>
<evidence type="ECO:0000313" key="9">
    <source>
        <dbReference type="Proteomes" id="UP000245362"/>
    </source>
</evidence>
<dbReference type="CDD" id="cd11386">
    <property type="entry name" value="MCP_signal"/>
    <property type="match status" value="1"/>
</dbReference>
<dbReference type="NCBIfam" id="TIGR00229">
    <property type="entry name" value="sensory_box"/>
    <property type="match status" value="1"/>
</dbReference>
<dbReference type="SUPFAM" id="SSF58104">
    <property type="entry name" value="Methyl-accepting chemotaxis protein (MCP) signaling domain"/>
    <property type="match status" value="1"/>
</dbReference>
<keyword evidence="5" id="KW-1133">Transmembrane helix</keyword>
<keyword evidence="2 4" id="KW-0807">Transducer</keyword>
<dbReference type="CDD" id="cd06225">
    <property type="entry name" value="HAMP"/>
    <property type="match status" value="1"/>
</dbReference>
<accession>A0A2U3BBY2</accession>
<dbReference type="InterPro" id="IPR013655">
    <property type="entry name" value="PAS_fold_3"/>
</dbReference>
<protein>
    <submittedName>
        <fullName evidence="8">Aerotaxis receptor Aer</fullName>
    </submittedName>
</protein>
<evidence type="ECO:0000256" key="4">
    <source>
        <dbReference type="PROSITE-ProRule" id="PRU00284"/>
    </source>
</evidence>
<dbReference type="SMART" id="SM00283">
    <property type="entry name" value="MA"/>
    <property type="match status" value="1"/>
</dbReference>
<comment type="caution">
    <text evidence="8">The sequence shown here is derived from an EMBL/GenBank/DDBJ whole genome shotgun (WGS) entry which is preliminary data.</text>
</comment>
<dbReference type="GO" id="GO:0007165">
    <property type="term" value="P:signal transduction"/>
    <property type="evidence" value="ECO:0007669"/>
    <property type="project" value="UniProtKB-KW"/>
</dbReference>
<keyword evidence="5" id="KW-0812">Transmembrane</keyword>
<evidence type="ECO:0000259" key="6">
    <source>
        <dbReference type="PROSITE" id="PS50111"/>
    </source>
</evidence>